<dbReference type="PANTHER" id="PTHR43976">
    <property type="entry name" value="SHORT CHAIN DEHYDROGENASE"/>
    <property type="match status" value="1"/>
</dbReference>
<gene>
    <name evidence="4" type="ORF">EOS_02935</name>
</gene>
<comment type="similarity">
    <text evidence="1 3">Belongs to the short-chain dehydrogenases/reductases (SDR) family.</text>
</comment>
<dbReference type="PANTHER" id="PTHR43976:SF16">
    <property type="entry name" value="SHORT-CHAIN DEHYDROGENASE_REDUCTASE FAMILY PROTEIN"/>
    <property type="match status" value="1"/>
</dbReference>
<dbReference type="Proteomes" id="UP000035963">
    <property type="component" value="Unassembled WGS sequence"/>
</dbReference>
<dbReference type="EMBL" id="AEJF01000019">
    <property type="protein sequence ID" value="KLU27716.1"/>
    <property type="molecule type" value="Genomic_DNA"/>
</dbReference>
<evidence type="ECO:0000256" key="1">
    <source>
        <dbReference type="ARBA" id="ARBA00006484"/>
    </source>
</evidence>
<evidence type="ECO:0000256" key="3">
    <source>
        <dbReference type="RuleBase" id="RU000363"/>
    </source>
</evidence>
<proteinExistence type="inferred from homology"/>
<sequence length="279" mass="30069">MKQTWFITGVNSGFGRHMTEQLLARGDRVAGTVRDLDSMTDLKARHGAALWLAKLDLTDTPAIRRVVDQAFGELGRIDVVVSNAGYGLFGAAEEMTDEQITHQIDTNLIGSIQTVRAALSHLRTQGGGRIIQLSSMGGQATFPAGSLYHAGKWGIEGFIDAIGQEVAGFDIGCTLVEPGAARTNFRYQSAQLSPKLDAYDASPARMAHRMIEERTSIPIGDAAKMAEIMIASADQYPAPKRIALGSDAYNVMHKQLSDRLAALEAQKELAFSTDFGPGM</sequence>
<dbReference type="PATRIC" id="fig|908627.4.peg.655"/>
<dbReference type="PRINTS" id="PR00080">
    <property type="entry name" value="SDRFAMILY"/>
</dbReference>
<evidence type="ECO:0000313" key="5">
    <source>
        <dbReference type="Proteomes" id="UP000035963"/>
    </source>
</evidence>
<dbReference type="GO" id="GO:0016491">
    <property type="term" value="F:oxidoreductase activity"/>
    <property type="evidence" value="ECO:0007669"/>
    <property type="project" value="UniProtKB-KW"/>
</dbReference>
<protein>
    <submittedName>
        <fullName evidence="4">Short-chain dehydrogenase</fullName>
    </submittedName>
</protein>
<dbReference type="OrthoDB" id="9789083at2"/>
<dbReference type="RefSeq" id="WP_047845116.1">
    <property type="nucleotide sequence ID" value="NZ_AEJF01000019.1"/>
</dbReference>
<dbReference type="InterPro" id="IPR051911">
    <property type="entry name" value="SDR_oxidoreductase"/>
</dbReference>
<dbReference type="SUPFAM" id="SSF51735">
    <property type="entry name" value="NAD(P)-binding Rossmann-fold domains"/>
    <property type="match status" value="1"/>
</dbReference>
<dbReference type="Gene3D" id="3.40.50.720">
    <property type="entry name" value="NAD(P)-binding Rossmann-like Domain"/>
    <property type="match status" value="1"/>
</dbReference>
<evidence type="ECO:0000313" key="4">
    <source>
        <dbReference type="EMBL" id="KLU27716.1"/>
    </source>
</evidence>
<name>A0A0J1D511_9BURK</name>
<accession>A0A0J1D511</accession>
<dbReference type="CDD" id="cd05374">
    <property type="entry name" value="17beta-HSD-like_SDR_c"/>
    <property type="match status" value="1"/>
</dbReference>
<reference evidence="4 5" key="1">
    <citation type="journal article" date="2015" name="Genome Announc.">
        <title>Draft Genome Sequence of Burkholderia sp. Strain PML1(12), an Ectomycorrhizosphere-Inhabiting Bacterium with Effective Mineral-Weathering Ability.</title>
        <authorList>
            <person name="Uroz S."/>
            <person name="Oger P."/>
        </authorList>
    </citation>
    <scope>NUCLEOTIDE SEQUENCE [LARGE SCALE GENOMIC DNA]</scope>
    <source>
        <strain evidence="5">PML1(12)</strain>
    </source>
</reference>
<dbReference type="NCBIfam" id="NF005065">
    <property type="entry name" value="PRK06482.1"/>
    <property type="match status" value="1"/>
</dbReference>
<dbReference type="InterPro" id="IPR036291">
    <property type="entry name" value="NAD(P)-bd_dom_sf"/>
</dbReference>
<dbReference type="InterPro" id="IPR002347">
    <property type="entry name" value="SDR_fam"/>
</dbReference>
<keyword evidence="5" id="KW-1185">Reference proteome</keyword>
<dbReference type="PRINTS" id="PR00081">
    <property type="entry name" value="GDHRDH"/>
</dbReference>
<evidence type="ECO:0000256" key="2">
    <source>
        <dbReference type="ARBA" id="ARBA00023002"/>
    </source>
</evidence>
<keyword evidence="2" id="KW-0560">Oxidoreductase</keyword>
<comment type="caution">
    <text evidence="4">The sequence shown here is derived from an EMBL/GenBank/DDBJ whole genome shotgun (WGS) entry which is preliminary data.</text>
</comment>
<organism evidence="4 5">
    <name type="scientific">Caballeronia mineralivorans PML1(12)</name>
    <dbReference type="NCBI Taxonomy" id="908627"/>
    <lineage>
        <taxon>Bacteria</taxon>
        <taxon>Pseudomonadati</taxon>
        <taxon>Pseudomonadota</taxon>
        <taxon>Betaproteobacteria</taxon>
        <taxon>Burkholderiales</taxon>
        <taxon>Burkholderiaceae</taxon>
        <taxon>Caballeronia</taxon>
    </lineage>
</organism>
<dbReference type="AlphaFoldDB" id="A0A0J1D511"/>
<dbReference type="Pfam" id="PF00106">
    <property type="entry name" value="adh_short"/>
    <property type="match status" value="1"/>
</dbReference>